<dbReference type="Proteomes" id="UP001144471">
    <property type="component" value="Unassembled WGS sequence"/>
</dbReference>
<organism evidence="1 2">
    <name type="scientific">Propionigenium maris DSM 9537</name>
    <dbReference type="NCBI Taxonomy" id="1123000"/>
    <lineage>
        <taxon>Bacteria</taxon>
        <taxon>Fusobacteriati</taxon>
        <taxon>Fusobacteriota</taxon>
        <taxon>Fusobacteriia</taxon>
        <taxon>Fusobacteriales</taxon>
        <taxon>Fusobacteriaceae</taxon>
        <taxon>Propionigenium</taxon>
    </lineage>
</organism>
<dbReference type="Pfam" id="PF06995">
    <property type="entry name" value="Phage_P2_GpU"/>
    <property type="match status" value="1"/>
</dbReference>
<proteinExistence type="predicted"/>
<dbReference type="AlphaFoldDB" id="A0A9W6GGD1"/>
<reference evidence="1" key="1">
    <citation type="submission" date="2022-12" db="EMBL/GenBank/DDBJ databases">
        <title>Reference genome sequencing for broad-spectrum identification of bacterial and archaeal isolates by mass spectrometry.</title>
        <authorList>
            <person name="Sekiguchi Y."/>
            <person name="Tourlousse D.M."/>
        </authorList>
    </citation>
    <scope>NUCLEOTIDE SEQUENCE</scope>
    <source>
        <strain evidence="1">10succ1</strain>
    </source>
</reference>
<dbReference type="RefSeq" id="WP_281832760.1">
    <property type="nucleotide sequence ID" value="NZ_BSDY01000001.1"/>
</dbReference>
<dbReference type="InterPro" id="IPR009734">
    <property type="entry name" value="Myoviridae_GpU"/>
</dbReference>
<dbReference type="EMBL" id="BSDY01000001">
    <property type="protein sequence ID" value="GLI54758.1"/>
    <property type="molecule type" value="Genomic_DNA"/>
</dbReference>
<name>A0A9W6GGD1_9FUSO</name>
<keyword evidence="2" id="KW-1185">Reference proteome</keyword>
<evidence type="ECO:0000313" key="1">
    <source>
        <dbReference type="EMBL" id="GLI54758.1"/>
    </source>
</evidence>
<sequence length="164" mass="18239">MIGILGEIPFSVTFDGNNIKALNFTNLKRSGGANYEQHKRRGLKPVLELIDLSLESLKLDISLRSDLGQKPKVLLGILIAYSEAGKVLDFVLGQELLGKFVIDSYDAGYEYITNNGKIRKIDVGLSLKEYIDEVESTIEVVSTPKKKTEKKIVHEDYNQGAIIP</sequence>
<protein>
    <submittedName>
        <fullName evidence="1">Uncharacterized protein</fullName>
    </submittedName>
</protein>
<comment type="caution">
    <text evidence="1">The sequence shown here is derived from an EMBL/GenBank/DDBJ whole genome shotgun (WGS) entry which is preliminary data.</text>
</comment>
<accession>A0A9W6GGD1</accession>
<gene>
    <name evidence="1" type="ORF">PM10SUCC1_02730</name>
</gene>
<evidence type="ECO:0000313" key="2">
    <source>
        <dbReference type="Proteomes" id="UP001144471"/>
    </source>
</evidence>